<proteinExistence type="predicted"/>
<dbReference type="InterPro" id="IPR011108">
    <property type="entry name" value="RMMBL"/>
</dbReference>
<dbReference type="Pfam" id="PF22505">
    <property type="entry name" value="RNase_J_b_CASP"/>
    <property type="match status" value="1"/>
</dbReference>
<dbReference type="PANTHER" id="PTHR43694:SF1">
    <property type="entry name" value="RIBONUCLEASE J"/>
    <property type="match status" value="1"/>
</dbReference>
<feature type="domain" description="Zn-dependent metallo-hydrolase RNA specificity" evidence="1">
    <location>
        <begin position="52"/>
        <end position="104"/>
    </location>
</feature>
<accession>A0A6J6JX39</accession>
<dbReference type="Pfam" id="PF17770">
    <property type="entry name" value="RNase_J_C"/>
    <property type="match status" value="1"/>
</dbReference>
<dbReference type="InterPro" id="IPR055132">
    <property type="entry name" value="RNase_J_b_CASP"/>
</dbReference>
<dbReference type="Pfam" id="PF07521">
    <property type="entry name" value="RMMBL"/>
    <property type="match status" value="1"/>
</dbReference>
<dbReference type="InterPro" id="IPR036866">
    <property type="entry name" value="RibonucZ/Hydroxyglut_hydro"/>
</dbReference>
<organism evidence="4">
    <name type="scientific">freshwater metagenome</name>
    <dbReference type="NCBI Taxonomy" id="449393"/>
    <lineage>
        <taxon>unclassified sequences</taxon>
        <taxon>metagenomes</taxon>
        <taxon>ecological metagenomes</taxon>
    </lineage>
</organism>
<feature type="domain" description="Ribonuclease J beta-CASP" evidence="3">
    <location>
        <begin position="1"/>
        <end position="44"/>
    </location>
</feature>
<dbReference type="PANTHER" id="PTHR43694">
    <property type="entry name" value="RIBONUCLEASE J"/>
    <property type="match status" value="1"/>
</dbReference>
<evidence type="ECO:0000259" key="3">
    <source>
        <dbReference type="Pfam" id="PF22505"/>
    </source>
</evidence>
<dbReference type="Gene3D" id="3.10.20.580">
    <property type="match status" value="1"/>
</dbReference>
<gene>
    <name evidence="4" type="ORF">UFOPK2166_00191</name>
</gene>
<dbReference type="SUPFAM" id="SSF56281">
    <property type="entry name" value="Metallo-hydrolase/oxidoreductase"/>
    <property type="match status" value="1"/>
</dbReference>
<dbReference type="InterPro" id="IPR041636">
    <property type="entry name" value="RNase_J_C"/>
</dbReference>
<dbReference type="AlphaFoldDB" id="A0A6J6JX39"/>
<reference evidence="4" key="1">
    <citation type="submission" date="2020-05" db="EMBL/GenBank/DDBJ databases">
        <authorList>
            <person name="Chiriac C."/>
            <person name="Salcher M."/>
            <person name="Ghai R."/>
            <person name="Kavagutti S V."/>
        </authorList>
    </citation>
    <scope>NUCLEOTIDE SEQUENCE</scope>
</reference>
<feature type="domain" description="Ribonuclease J C-terminal" evidence="2">
    <location>
        <begin position="149"/>
        <end position="249"/>
    </location>
</feature>
<evidence type="ECO:0000259" key="2">
    <source>
        <dbReference type="Pfam" id="PF17770"/>
    </source>
</evidence>
<dbReference type="EMBL" id="CAEZWB010000013">
    <property type="protein sequence ID" value="CAB4640855.1"/>
    <property type="molecule type" value="Genomic_DNA"/>
</dbReference>
<protein>
    <submittedName>
        <fullName evidence="4">Unannotated protein</fullName>
    </submittedName>
</protein>
<evidence type="ECO:0000259" key="1">
    <source>
        <dbReference type="Pfam" id="PF07521"/>
    </source>
</evidence>
<sequence length="250" mass="26847">MAALSLLARGDNKFVKVGPRDTVIFSSHAIPGNESNVNKVIDGLLRAGAEVVHSGIADVHATGHAQAEDLKMYLSITEPEWFVPIHGEYHHMVANAKHARTMGVPDERVVLCEDGDVIEITDDGIELAGRVPSGYLYVDGIVGDVGQGVLRDRKVLAEEGVVVVVVTVDIDAGKVLVGPEIITRGWVYAPEAEDLIEEGCAVVAVAVEKALKAGTRDVDALEKDVRKAAGKFVSERTKRRPMIVPIVMET</sequence>
<dbReference type="Gene3D" id="3.60.15.10">
    <property type="entry name" value="Ribonuclease Z/Hydroxyacylglutathione hydrolase-like"/>
    <property type="match status" value="1"/>
</dbReference>
<evidence type="ECO:0000313" key="4">
    <source>
        <dbReference type="EMBL" id="CAB4640855.1"/>
    </source>
</evidence>
<name>A0A6J6JX39_9ZZZZ</name>